<dbReference type="InterPro" id="IPR022641">
    <property type="entry name" value="CheR_N"/>
</dbReference>
<dbReference type="GO" id="GO:0008983">
    <property type="term" value="F:protein-glutamate O-methyltransferase activity"/>
    <property type="evidence" value="ECO:0007669"/>
    <property type="project" value="UniProtKB-EC"/>
</dbReference>
<dbReference type="RefSeq" id="WP_048118956.1">
    <property type="nucleotide sequence ID" value="NZ_CP011070.1"/>
</dbReference>
<keyword evidence="4" id="KW-0808">Transferase</keyword>
<dbReference type="Gene3D" id="3.40.50.150">
    <property type="entry name" value="Vaccinia Virus protein VP39"/>
    <property type="match status" value="1"/>
</dbReference>
<organism evidence="7 8">
    <name type="scientific">Nitrosopumilus adriaticus</name>
    <dbReference type="NCBI Taxonomy" id="1580092"/>
    <lineage>
        <taxon>Archaea</taxon>
        <taxon>Nitrososphaerota</taxon>
        <taxon>Nitrososphaeria</taxon>
        <taxon>Nitrosopumilales</taxon>
        <taxon>Nitrosopumilaceae</taxon>
        <taxon>Nitrosopumilus</taxon>
    </lineage>
</organism>
<dbReference type="InterPro" id="IPR000780">
    <property type="entry name" value="CheR_MeTrfase"/>
</dbReference>
<dbReference type="InterPro" id="IPR036804">
    <property type="entry name" value="CheR_N_sf"/>
</dbReference>
<feature type="domain" description="CheR-type methyltransferase" evidence="6">
    <location>
        <begin position="1"/>
        <end position="257"/>
    </location>
</feature>
<dbReference type="SMART" id="SM00138">
    <property type="entry name" value="MeTrc"/>
    <property type="match status" value="1"/>
</dbReference>
<evidence type="ECO:0000256" key="3">
    <source>
        <dbReference type="ARBA" id="ARBA00022603"/>
    </source>
</evidence>
<proteinExistence type="predicted"/>
<dbReference type="InterPro" id="IPR050903">
    <property type="entry name" value="Bact_Chemotaxis_MeTrfase"/>
</dbReference>
<accession>A0A0D5C2D8</accession>
<dbReference type="Pfam" id="PF01739">
    <property type="entry name" value="CheR"/>
    <property type="match status" value="1"/>
</dbReference>
<evidence type="ECO:0000313" key="7">
    <source>
        <dbReference type="EMBL" id="AJW70495.1"/>
    </source>
</evidence>
<dbReference type="PRINTS" id="PR00996">
    <property type="entry name" value="CHERMTFRASE"/>
</dbReference>
<dbReference type="AlphaFoldDB" id="A0A0D5C2D8"/>
<evidence type="ECO:0000256" key="4">
    <source>
        <dbReference type="ARBA" id="ARBA00022679"/>
    </source>
</evidence>
<reference evidence="7 8" key="2">
    <citation type="journal article" date="2016" name="ISME J.">
        <title>Physiological and genomic characterization of two novel marine thaumarchaeal strains indicates niche differentiation.</title>
        <authorList>
            <person name="Bayer B."/>
            <person name="Vojvoda J."/>
            <person name="Offre P."/>
            <person name="Alves R.J."/>
            <person name="Elisabeth N.H."/>
            <person name="Garcia J.A."/>
            <person name="Volland J.M."/>
            <person name="Srivastava A."/>
            <person name="Schleper C."/>
            <person name="Herndl G.J."/>
        </authorList>
    </citation>
    <scope>NUCLEOTIDE SEQUENCE [LARGE SCALE GENOMIC DNA]</scope>
    <source>
        <strain evidence="7 8">NF5</strain>
    </source>
</reference>
<evidence type="ECO:0000259" key="6">
    <source>
        <dbReference type="PROSITE" id="PS50123"/>
    </source>
</evidence>
<dbReference type="Gene3D" id="1.10.155.10">
    <property type="entry name" value="Chemotaxis receptor methyltransferase CheR, N-terminal domain"/>
    <property type="match status" value="1"/>
</dbReference>
<gene>
    <name evidence="7" type="primary">cheR</name>
    <name evidence="7" type="ORF">NADRNF5_0801</name>
</gene>
<dbReference type="SUPFAM" id="SSF47757">
    <property type="entry name" value="Chemotaxis receptor methyltransferase CheR, N-terminal domain"/>
    <property type="match status" value="1"/>
</dbReference>
<dbReference type="InterPro" id="IPR022642">
    <property type="entry name" value="CheR_C"/>
</dbReference>
<sequence length="274" mass="32316">MIESKTSHYIEKIISEIKKKTGKSIQEFKPVFLERRIQYRMRILNISELKEYFELVSSNCNEAESLYSSFSINVTKFFRDPQVWEKLEKETIPKLIEKSKFSRIKVWSCGSASGEEPHSISIMLHELLKGTGKDYRIYANDINNHALIRAEKAVYRNANLVNVSNLKINRYFEKISEEYYQVKLNIRNKIQYEEMDLMKTTGQMFDIIFCRNVLIYYDKNSQECIYKKFSESLMDGGILVLGQDESMIGTKGKEFFEILDPKERIYQKIPHSIN</sequence>
<dbReference type="Pfam" id="PF03705">
    <property type="entry name" value="CheR_N"/>
    <property type="match status" value="1"/>
</dbReference>
<dbReference type="GeneID" id="24820031"/>
<reference evidence="8" key="1">
    <citation type="submission" date="2015-03" db="EMBL/GenBank/DDBJ databases">
        <title>Characterization of two novel Thaumarchaeota isolated from the Northern Adriatic Sea.</title>
        <authorList>
            <person name="Bayer B."/>
            <person name="Vojvoda J."/>
            <person name="Offre P."/>
            <person name="Srivastava A."/>
            <person name="Elisabeth N."/>
            <person name="Garcia J.A.L."/>
            <person name="Schleper C."/>
            <person name="Herndl G.J."/>
        </authorList>
    </citation>
    <scope>NUCLEOTIDE SEQUENCE [LARGE SCALE GENOMIC DNA]</scope>
    <source>
        <strain evidence="8">NF5</strain>
    </source>
</reference>
<dbReference type="PANTHER" id="PTHR24422:SF10">
    <property type="entry name" value="CHEMOTAXIS PROTEIN METHYLTRANSFERASE 2"/>
    <property type="match status" value="1"/>
</dbReference>
<protein>
    <recommendedName>
        <fullName evidence="2">protein-glutamate O-methyltransferase</fullName>
        <ecNumber evidence="2">2.1.1.80</ecNumber>
    </recommendedName>
</protein>
<evidence type="ECO:0000313" key="8">
    <source>
        <dbReference type="Proteomes" id="UP000032408"/>
    </source>
</evidence>
<comment type="catalytic activity">
    <reaction evidence="1">
        <text>L-glutamyl-[protein] + S-adenosyl-L-methionine = [protein]-L-glutamate 5-O-methyl ester + S-adenosyl-L-homocysteine</text>
        <dbReference type="Rhea" id="RHEA:24452"/>
        <dbReference type="Rhea" id="RHEA-COMP:10208"/>
        <dbReference type="Rhea" id="RHEA-COMP:10311"/>
        <dbReference type="ChEBI" id="CHEBI:29973"/>
        <dbReference type="ChEBI" id="CHEBI:57856"/>
        <dbReference type="ChEBI" id="CHEBI:59789"/>
        <dbReference type="ChEBI" id="CHEBI:82795"/>
        <dbReference type="EC" id="2.1.1.80"/>
    </reaction>
</comment>
<evidence type="ECO:0000256" key="2">
    <source>
        <dbReference type="ARBA" id="ARBA00012534"/>
    </source>
</evidence>
<dbReference type="InterPro" id="IPR029063">
    <property type="entry name" value="SAM-dependent_MTases_sf"/>
</dbReference>
<dbReference type="EMBL" id="CP011070">
    <property type="protein sequence ID" value="AJW70495.1"/>
    <property type="molecule type" value="Genomic_DNA"/>
</dbReference>
<dbReference type="OrthoDB" id="10657at2157"/>
<dbReference type="Proteomes" id="UP000032408">
    <property type="component" value="Chromosome"/>
</dbReference>
<dbReference type="PROSITE" id="PS50123">
    <property type="entry name" value="CHER"/>
    <property type="match status" value="1"/>
</dbReference>
<dbReference type="EC" id="2.1.1.80" evidence="2"/>
<dbReference type="KEGG" id="nin:NADRNF5_0801"/>
<dbReference type="PANTHER" id="PTHR24422">
    <property type="entry name" value="CHEMOTAXIS PROTEIN METHYLTRANSFERASE"/>
    <property type="match status" value="1"/>
</dbReference>
<dbReference type="GO" id="GO:0032259">
    <property type="term" value="P:methylation"/>
    <property type="evidence" value="ECO:0007669"/>
    <property type="project" value="UniProtKB-KW"/>
</dbReference>
<dbReference type="HOGENOM" id="CLU_025854_1_1_2"/>
<name>A0A0D5C2D8_9ARCH</name>
<dbReference type="STRING" id="1580092.NADRNF5_0801"/>
<evidence type="ECO:0000256" key="5">
    <source>
        <dbReference type="ARBA" id="ARBA00022691"/>
    </source>
</evidence>
<keyword evidence="8" id="KW-1185">Reference proteome</keyword>
<keyword evidence="5" id="KW-0949">S-adenosyl-L-methionine</keyword>
<keyword evidence="3 7" id="KW-0489">Methyltransferase</keyword>
<dbReference type="SUPFAM" id="SSF53335">
    <property type="entry name" value="S-adenosyl-L-methionine-dependent methyltransferases"/>
    <property type="match status" value="1"/>
</dbReference>
<evidence type="ECO:0000256" key="1">
    <source>
        <dbReference type="ARBA" id="ARBA00001541"/>
    </source>
</evidence>